<organism evidence="1 2">
    <name type="scientific">Steinernema carpocapsae</name>
    <name type="common">Entomopathogenic nematode</name>
    <dbReference type="NCBI Taxonomy" id="34508"/>
    <lineage>
        <taxon>Eukaryota</taxon>
        <taxon>Metazoa</taxon>
        <taxon>Ecdysozoa</taxon>
        <taxon>Nematoda</taxon>
        <taxon>Chromadorea</taxon>
        <taxon>Rhabditida</taxon>
        <taxon>Tylenchina</taxon>
        <taxon>Panagrolaimomorpha</taxon>
        <taxon>Strongyloidoidea</taxon>
        <taxon>Steinernematidae</taxon>
        <taxon>Steinernema</taxon>
    </lineage>
</organism>
<accession>A0A4V6A3Q6</accession>
<reference evidence="1 2" key="2">
    <citation type="journal article" date="2019" name="G3 (Bethesda)">
        <title>Hybrid Assembly of the Genome of the Entomopathogenic Nematode Steinernema carpocapsae Identifies the X-Chromosome.</title>
        <authorList>
            <person name="Serra L."/>
            <person name="Macchietto M."/>
            <person name="Macias-Munoz A."/>
            <person name="McGill C.J."/>
            <person name="Rodriguez I.M."/>
            <person name="Rodriguez B."/>
            <person name="Murad R."/>
            <person name="Mortazavi A."/>
        </authorList>
    </citation>
    <scope>NUCLEOTIDE SEQUENCE [LARGE SCALE GENOMIC DNA]</scope>
    <source>
        <strain evidence="1 2">ALL</strain>
    </source>
</reference>
<dbReference type="Proteomes" id="UP000298663">
    <property type="component" value="Unassembled WGS sequence"/>
</dbReference>
<evidence type="ECO:0000313" key="1">
    <source>
        <dbReference type="EMBL" id="TKR83235.1"/>
    </source>
</evidence>
<dbReference type="AlphaFoldDB" id="A0A4V6A3Q6"/>
<evidence type="ECO:0000313" key="2">
    <source>
        <dbReference type="Proteomes" id="UP000298663"/>
    </source>
</evidence>
<keyword evidence="2" id="KW-1185">Reference proteome</keyword>
<dbReference type="EMBL" id="AZBU02000004">
    <property type="protein sequence ID" value="TKR83235.1"/>
    <property type="molecule type" value="Genomic_DNA"/>
</dbReference>
<name>A0A4V6A3Q6_STECR</name>
<gene>
    <name evidence="1" type="ORF">L596_016858</name>
</gene>
<protein>
    <submittedName>
        <fullName evidence="1">Uncharacterized protein</fullName>
    </submittedName>
</protein>
<reference evidence="1 2" key="1">
    <citation type="journal article" date="2015" name="Genome Biol.">
        <title>Comparative genomics of Steinernema reveals deeply conserved gene regulatory networks.</title>
        <authorList>
            <person name="Dillman A.R."/>
            <person name="Macchietto M."/>
            <person name="Porter C.F."/>
            <person name="Rogers A."/>
            <person name="Williams B."/>
            <person name="Antoshechkin I."/>
            <person name="Lee M.M."/>
            <person name="Goodwin Z."/>
            <person name="Lu X."/>
            <person name="Lewis E.E."/>
            <person name="Goodrich-Blair H."/>
            <person name="Stock S.P."/>
            <person name="Adams B.J."/>
            <person name="Sternberg P.W."/>
            <person name="Mortazavi A."/>
        </authorList>
    </citation>
    <scope>NUCLEOTIDE SEQUENCE [LARGE SCALE GENOMIC DNA]</scope>
    <source>
        <strain evidence="1 2">ALL</strain>
    </source>
</reference>
<sequence>MRGRDESKERDRREEGDKKDGITISRLCTVICGYDAKWSSLPCADCLDCFSSYYCFVRLASVKIEARNIPLGLPYLIQDHDLSDFLRKNPELVKTALTNLATANLNKECAHDVEYFLTALLGFASCLTSMNATCILKRPVIWMGLWEESLKVRAKDNPNYMVRYCWAQSSTPKMLVEFIGILTLMKPTSSLPNQRV</sequence>
<proteinExistence type="predicted"/>
<comment type="caution">
    <text evidence="1">The sequence shown here is derived from an EMBL/GenBank/DDBJ whole genome shotgun (WGS) entry which is preliminary data.</text>
</comment>